<dbReference type="PANTHER" id="PTHR47843:SF2">
    <property type="entry name" value="BTB DOMAIN-CONTAINING PROTEIN"/>
    <property type="match status" value="1"/>
</dbReference>
<dbReference type="Proteomes" id="UP001345013">
    <property type="component" value="Unassembled WGS sequence"/>
</dbReference>
<name>A0ABR0KLZ3_9EURO</name>
<proteinExistence type="predicted"/>
<gene>
    <name evidence="1" type="ORF">LTR24_001658</name>
</gene>
<dbReference type="EMBL" id="JAVRRG010000012">
    <property type="protein sequence ID" value="KAK5099030.1"/>
    <property type="molecule type" value="Genomic_DNA"/>
</dbReference>
<sequence>MDLLSIDYDATITIVLEDTSARFTVYKDLICAHSPFIKGCLQTGFKEAKEQIVTIRDWQNSHTWTYQGRSALRTSEIALNSAEDKGKEAASDLVELYVLADRFLMSNLKNEIVQLYCLFHVYGESKPDHYSLRLHHDALRTLAQHGLQDCTLRKCIASDIASTHARWIEDVAQGVGNLAVRLKGLELLQEIFSDCPEIAVGVLQKSIVNMKRGMI</sequence>
<accession>A0ABR0KLZ3</accession>
<dbReference type="InterPro" id="IPR011333">
    <property type="entry name" value="SKP1/BTB/POZ_sf"/>
</dbReference>
<evidence type="ECO:0000313" key="1">
    <source>
        <dbReference type="EMBL" id="KAK5099030.1"/>
    </source>
</evidence>
<dbReference type="Gene3D" id="3.30.710.10">
    <property type="entry name" value="Potassium Channel Kv1.1, Chain A"/>
    <property type="match status" value="1"/>
</dbReference>
<evidence type="ECO:0000313" key="2">
    <source>
        <dbReference type="Proteomes" id="UP001345013"/>
    </source>
</evidence>
<comment type="caution">
    <text evidence="1">The sequence shown here is derived from an EMBL/GenBank/DDBJ whole genome shotgun (WGS) entry which is preliminary data.</text>
</comment>
<reference evidence="1 2" key="1">
    <citation type="submission" date="2023-08" db="EMBL/GenBank/DDBJ databases">
        <title>Black Yeasts Isolated from many extreme environments.</title>
        <authorList>
            <person name="Coleine C."/>
            <person name="Stajich J.E."/>
            <person name="Selbmann L."/>
        </authorList>
    </citation>
    <scope>NUCLEOTIDE SEQUENCE [LARGE SCALE GENOMIC DNA]</scope>
    <source>
        <strain evidence="1 2">CCFEE 5885</strain>
    </source>
</reference>
<dbReference type="PANTHER" id="PTHR47843">
    <property type="entry name" value="BTB DOMAIN-CONTAINING PROTEIN-RELATED"/>
    <property type="match status" value="1"/>
</dbReference>
<keyword evidence="2" id="KW-1185">Reference proteome</keyword>
<protein>
    <recommendedName>
        <fullName evidence="3">BTB domain-containing protein</fullName>
    </recommendedName>
</protein>
<evidence type="ECO:0008006" key="3">
    <source>
        <dbReference type="Google" id="ProtNLM"/>
    </source>
</evidence>
<dbReference type="SUPFAM" id="SSF54695">
    <property type="entry name" value="POZ domain"/>
    <property type="match status" value="1"/>
</dbReference>
<organism evidence="1 2">
    <name type="scientific">Lithohypha guttulata</name>
    <dbReference type="NCBI Taxonomy" id="1690604"/>
    <lineage>
        <taxon>Eukaryota</taxon>
        <taxon>Fungi</taxon>
        <taxon>Dikarya</taxon>
        <taxon>Ascomycota</taxon>
        <taxon>Pezizomycotina</taxon>
        <taxon>Eurotiomycetes</taxon>
        <taxon>Chaetothyriomycetidae</taxon>
        <taxon>Chaetothyriales</taxon>
        <taxon>Trichomeriaceae</taxon>
        <taxon>Lithohypha</taxon>
    </lineage>
</organism>